<dbReference type="AlphaFoldDB" id="A0A0F9KZ81"/>
<dbReference type="GO" id="GO:0004553">
    <property type="term" value="F:hydrolase activity, hydrolyzing O-glycosyl compounds"/>
    <property type="evidence" value="ECO:0007669"/>
    <property type="project" value="InterPro"/>
</dbReference>
<dbReference type="Pfam" id="PF00404">
    <property type="entry name" value="Dockerin_1"/>
    <property type="match status" value="1"/>
</dbReference>
<dbReference type="PROSITE" id="PS00018">
    <property type="entry name" value="EF_HAND_1"/>
    <property type="match status" value="2"/>
</dbReference>
<proteinExistence type="predicted"/>
<dbReference type="InterPro" id="IPR036439">
    <property type="entry name" value="Dockerin_dom_sf"/>
</dbReference>
<dbReference type="EMBL" id="LAZR01013677">
    <property type="protein sequence ID" value="KKM20880.1"/>
    <property type="molecule type" value="Genomic_DNA"/>
</dbReference>
<evidence type="ECO:0008006" key="2">
    <source>
        <dbReference type="Google" id="ProtNLM"/>
    </source>
</evidence>
<dbReference type="InterPro" id="IPR018247">
    <property type="entry name" value="EF_Hand_1_Ca_BS"/>
</dbReference>
<sequence length="229" mass="24127">PNGQALITQSDLDVLSRLNLRSGDGSLFDPATAAVLSDWLKGRSAENMVYQLSGHLAAMQLNLLHSDFTGVTASAMVRVENPDGTTRSVSVADLIAEARLALAGGPDPDSPVQTLVVHSGHPDRAYFTSLKNALDAANNNTGFVFGGITLKQLALVGLHYDVQSETLRVSGDVNGDGLVTLIDLTAFAIGYVTGGTTWTDGDLNGDGEVSLVDLSIVASNWRKSVGYRR</sequence>
<feature type="non-terminal residue" evidence="1">
    <location>
        <position position="1"/>
    </location>
</feature>
<dbReference type="InterPro" id="IPR002105">
    <property type="entry name" value="Dockerin_1_rpt"/>
</dbReference>
<dbReference type="SUPFAM" id="SSF63446">
    <property type="entry name" value="Type I dockerin domain"/>
    <property type="match status" value="1"/>
</dbReference>
<organism evidence="1">
    <name type="scientific">marine sediment metagenome</name>
    <dbReference type="NCBI Taxonomy" id="412755"/>
    <lineage>
        <taxon>unclassified sequences</taxon>
        <taxon>metagenomes</taxon>
        <taxon>ecological metagenomes</taxon>
    </lineage>
</organism>
<evidence type="ECO:0000313" key="1">
    <source>
        <dbReference type="EMBL" id="KKM20880.1"/>
    </source>
</evidence>
<accession>A0A0F9KZ81</accession>
<protein>
    <recommendedName>
        <fullName evidence="2">Dockerin domain-containing protein</fullName>
    </recommendedName>
</protein>
<comment type="caution">
    <text evidence="1">The sequence shown here is derived from an EMBL/GenBank/DDBJ whole genome shotgun (WGS) entry which is preliminary data.</text>
</comment>
<dbReference type="Gene3D" id="1.10.1330.10">
    <property type="entry name" value="Dockerin domain"/>
    <property type="match status" value="1"/>
</dbReference>
<name>A0A0F9KZ81_9ZZZZ</name>
<reference evidence="1" key="1">
    <citation type="journal article" date="2015" name="Nature">
        <title>Complex archaea that bridge the gap between prokaryotes and eukaryotes.</title>
        <authorList>
            <person name="Spang A."/>
            <person name="Saw J.H."/>
            <person name="Jorgensen S.L."/>
            <person name="Zaremba-Niedzwiedzka K."/>
            <person name="Martijn J."/>
            <person name="Lind A.E."/>
            <person name="van Eijk R."/>
            <person name="Schleper C."/>
            <person name="Guy L."/>
            <person name="Ettema T.J."/>
        </authorList>
    </citation>
    <scope>NUCLEOTIDE SEQUENCE</scope>
</reference>
<gene>
    <name evidence="1" type="ORF">LCGC14_1641030</name>
</gene>
<dbReference type="GO" id="GO:0000272">
    <property type="term" value="P:polysaccharide catabolic process"/>
    <property type="evidence" value="ECO:0007669"/>
    <property type="project" value="InterPro"/>
</dbReference>